<keyword evidence="4" id="KW-0378">Hydrolase</keyword>
<keyword evidence="2" id="KW-0012">Acyltransferase</keyword>
<evidence type="ECO:0000256" key="2">
    <source>
        <dbReference type="ARBA" id="ARBA00023315"/>
    </source>
</evidence>
<comment type="caution">
    <text evidence="4">The sequence shown here is derived from an EMBL/GenBank/DDBJ whole genome shotgun (WGS) entry which is preliminary data.</text>
</comment>
<dbReference type="GO" id="GO:0016787">
    <property type="term" value="F:hydrolase activity"/>
    <property type="evidence" value="ECO:0007669"/>
    <property type="project" value="UniProtKB-KW"/>
</dbReference>
<dbReference type="SUPFAM" id="SSF53474">
    <property type="entry name" value="alpha/beta-Hydrolases"/>
    <property type="match status" value="1"/>
</dbReference>
<evidence type="ECO:0000259" key="3">
    <source>
        <dbReference type="Pfam" id="PF07167"/>
    </source>
</evidence>
<keyword evidence="1" id="KW-0808">Transferase</keyword>
<dbReference type="AlphaFoldDB" id="A0A563EQ02"/>
<dbReference type="GO" id="GO:0016746">
    <property type="term" value="F:acyltransferase activity"/>
    <property type="evidence" value="ECO:0007669"/>
    <property type="project" value="UniProtKB-KW"/>
</dbReference>
<gene>
    <name evidence="4" type="ORF">FKR81_23285</name>
</gene>
<dbReference type="InterPro" id="IPR051321">
    <property type="entry name" value="PHA/PHB_synthase"/>
</dbReference>
<proteinExistence type="predicted"/>
<evidence type="ECO:0000313" key="5">
    <source>
        <dbReference type="Proteomes" id="UP000316639"/>
    </source>
</evidence>
<accession>A0A563EQ02</accession>
<name>A0A563EQ02_9PSEU</name>
<dbReference type="Proteomes" id="UP000316639">
    <property type="component" value="Unassembled WGS sequence"/>
</dbReference>
<reference evidence="4 5" key="1">
    <citation type="submission" date="2019-07" db="EMBL/GenBank/DDBJ databases">
        <title>Lentzea xizangensis sp. nov., isolated from Qinghai-Tibetan Plateau Soils.</title>
        <authorList>
            <person name="Huang J."/>
        </authorList>
    </citation>
    <scope>NUCLEOTIDE SEQUENCE [LARGE SCALE GENOMIC DNA]</scope>
    <source>
        <strain evidence="4 5">FXJ1.1311</strain>
    </source>
</reference>
<dbReference type="GO" id="GO:0042619">
    <property type="term" value="P:poly-hydroxybutyrate biosynthetic process"/>
    <property type="evidence" value="ECO:0007669"/>
    <property type="project" value="InterPro"/>
</dbReference>
<dbReference type="PANTHER" id="PTHR36837:SF5">
    <property type="entry name" value="POLY-3-HYDROXYBUTYRATE SYNTHASE"/>
    <property type="match status" value="1"/>
</dbReference>
<evidence type="ECO:0000313" key="4">
    <source>
        <dbReference type="EMBL" id="TWP49477.1"/>
    </source>
</evidence>
<dbReference type="RefSeq" id="WP_146354350.1">
    <property type="nucleotide sequence ID" value="NZ_VOBR01000015.1"/>
</dbReference>
<organism evidence="4 5">
    <name type="scientific">Lentzea tibetensis</name>
    <dbReference type="NCBI Taxonomy" id="2591470"/>
    <lineage>
        <taxon>Bacteria</taxon>
        <taxon>Bacillati</taxon>
        <taxon>Actinomycetota</taxon>
        <taxon>Actinomycetes</taxon>
        <taxon>Pseudonocardiales</taxon>
        <taxon>Pseudonocardiaceae</taxon>
        <taxon>Lentzea</taxon>
    </lineage>
</organism>
<dbReference type="InterPro" id="IPR029058">
    <property type="entry name" value="AB_hydrolase_fold"/>
</dbReference>
<dbReference type="OrthoDB" id="7208816at2"/>
<dbReference type="InterPro" id="IPR010941">
    <property type="entry name" value="PhaC_N"/>
</dbReference>
<evidence type="ECO:0000256" key="1">
    <source>
        <dbReference type="ARBA" id="ARBA00022679"/>
    </source>
</evidence>
<protein>
    <submittedName>
        <fullName evidence="4">Alpha/beta fold hydrolase</fullName>
    </submittedName>
</protein>
<dbReference type="PANTHER" id="PTHR36837">
    <property type="entry name" value="POLY(3-HYDROXYALKANOATE) POLYMERASE SUBUNIT PHAC"/>
    <property type="match status" value="1"/>
</dbReference>
<dbReference type="EMBL" id="VOBR01000015">
    <property type="protein sequence ID" value="TWP49477.1"/>
    <property type="molecule type" value="Genomic_DNA"/>
</dbReference>
<feature type="domain" description="Poly-beta-hydroxybutyrate polymerase N-terminal" evidence="3">
    <location>
        <begin position="70"/>
        <end position="238"/>
    </location>
</feature>
<dbReference type="Pfam" id="PF07167">
    <property type="entry name" value="PhaC_N"/>
    <property type="match status" value="1"/>
</dbReference>
<sequence>MTAAPDATTDVIGGPNPVVGLRRKDIFDSLGSVLTEAVRNSRHTADSLGNLVSATVDIVRGRAAFQPGAKDRRFADSAWSENFLYRRLLQLYLAADAELDSWLAGTRLSEVDRERARFVLSLVLDAVAPSNLPVSPVAIKRFVETGGLSAVSGVRQLIADVRHNGGLPRQVDTESFTLGENIATTEGAVVFRNEVLELIQYTPRTDEVRRRPVVITPPQINKYYVFDLSPEKSLVRYALDTGHQVFAVSWRNPTTEHRNWDLGTYLSALEEALDAVCAITRQRDVNLVGACSGGITSVALAAYLAARGRHLVHALTLYVSVFDTAEDRTLLGVFASEETLAAAKRRSHASGVLDGRELGRVFSLLRPNDLIWFYWVNNYLLGNKPPAFDVLYWNNDTTRLPAALHGQLIDIYRDNSLATPGAVVVNGTPIDLGRIDCDTFVLAGTTDHITPWEACRRSSSRLGGEVEFVLSNSGHVQSILNPPGNPRASYYVNDDGSTKDWRAGATKTTGSWWPHWTDWLGTRSGTWKKAPRSLGNQAHAPLVPAPGTYVHG</sequence>
<dbReference type="Gene3D" id="3.40.50.1820">
    <property type="entry name" value="alpha/beta hydrolase"/>
    <property type="match status" value="1"/>
</dbReference>
<keyword evidence="5" id="KW-1185">Reference proteome</keyword>